<reference evidence="3" key="1">
    <citation type="submission" date="2023-08" db="EMBL/GenBank/DDBJ databases">
        <authorList>
            <person name="Chen Y."/>
            <person name="Shah S."/>
            <person name="Dougan E. K."/>
            <person name="Thang M."/>
            <person name="Chan C."/>
        </authorList>
    </citation>
    <scope>NUCLEOTIDE SEQUENCE</scope>
</reference>
<feature type="compositionally biased region" description="Basic and acidic residues" evidence="1">
    <location>
        <begin position="247"/>
        <end position="257"/>
    </location>
</feature>
<dbReference type="InterPro" id="IPR027417">
    <property type="entry name" value="P-loop_NTPase"/>
</dbReference>
<feature type="compositionally biased region" description="Low complexity" evidence="1">
    <location>
        <begin position="212"/>
        <end position="228"/>
    </location>
</feature>
<accession>A0AA36JI33</accession>
<dbReference type="EMBL" id="CAUJNA010003638">
    <property type="protein sequence ID" value="CAJ1406623.1"/>
    <property type="molecule type" value="Genomic_DNA"/>
</dbReference>
<evidence type="ECO:0000259" key="2">
    <source>
        <dbReference type="Pfam" id="PF12770"/>
    </source>
</evidence>
<dbReference type="AlphaFoldDB" id="A0AA36JI33"/>
<evidence type="ECO:0000256" key="1">
    <source>
        <dbReference type="SAM" id="MobiDB-lite"/>
    </source>
</evidence>
<sequence>MACLQDRQLPWLEAADPDLGADLLDLNAGADPSVADAQEGGEGAFDAALMASKAKEEKKTGKNKKKSWLGCGGGASAASEPVDSPDLSGLDDLVLGLDIAPASMMALAALEPQAESSQRRQRMRTELRHAAPTARHMNQFSADTRQSLERESVASAGGIASAAFGAIRRIATSLTPSATFAAPKAHVSTQAFGSTLGSTGLASRQRRRKEASSSSEAYSRRPASSSSDRYSDRRRLSLEPAAAGSEAYDRDRDRDARNSGASSQAYDRDRDRDARNSGASSQAYDRDRDRDARNSGASSQALDDSEDSVSASVEGASFSPERNAPTYSWGDVATADEEKEDKEEKEEEAREYDVLQARPEPRVLPTLGSTAPRYESQSSRDRRDVRELPCHVLFSSPLCVEMPVVLNVCCQLPENGDVEAAVLEQYKEWGLGFRILQPAVLERVFGLARANNAKQTHAEVMLQPGDTLYKVQIFSEDPPAGTPATSPAPGSRGTEIPPQPRGTTQESLVHNKSLAKVLAQMLQKPPVGGPVLRVRLIFSGMRPLPQLDVEAEMTELQRSGCRTLCGAFTSAAMRGLIAAKDCEVLHLALHCSSGQAHHLYLEDPQGKAHVMSAKEFQALLTEGQSTQCIKLVVLNACHSMTLGKYFVAAGVQHVVCVWDHREVRDDSCRSFARHFFSALQNGRSVQEAFKCGVASLKHAAEQSAQRDADAFVLLPEGGDHSAVLALGRTERTPRPLCQLPAVVEDFIGREVDVWRLLDLLTRRRLVAVTGEKGIGKSTLMAAAGRFAQLRKGSFREVFWLDRSSFQDLLRLLRPDLSVLVLIDGSAPASSEQLQQLLQFNPCVRVVTATTSHGQFGSDVKPTTMSLGPVEPLAQARLFLLRAARPLYEYEIDATHQPGHAPSSEPKIAHGLQCMQLKDLLALSELPWFQQLRGNPARIAEAAQSLKPWQPPFDGDDQAKKLLKIKAFRPDGKSKDLMLKSDITLQEVMDKYKPAGIKNPEVLVEGCVVAATATLREFYDDKAIDAGFIALHFKEEDDW</sequence>
<feature type="compositionally biased region" description="Basic and acidic residues" evidence="1">
    <location>
        <begin position="284"/>
        <end position="293"/>
    </location>
</feature>
<comment type="caution">
    <text evidence="3">The sequence shown here is derived from an EMBL/GenBank/DDBJ whole genome shotgun (WGS) entry which is preliminary data.</text>
</comment>
<feature type="region of interest" description="Disordered" evidence="1">
    <location>
        <begin position="475"/>
        <end position="506"/>
    </location>
</feature>
<name>A0AA36JI33_9DINO</name>
<protein>
    <recommendedName>
        <fullName evidence="2">CHAT domain-containing protein</fullName>
    </recommendedName>
</protein>
<evidence type="ECO:0000313" key="4">
    <source>
        <dbReference type="Proteomes" id="UP001178507"/>
    </source>
</evidence>
<feature type="region of interest" description="Disordered" evidence="1">
    <location>
        <begin position="194"/>
        <end position="382"/>
    </location>
</feature>
<organism evidence="3 4">
    <name type="scientific">Effrenium voratum</name>
    <dbReference type="NCBI Taxonomy" id="2562239"/>
    <lineage>
        <taxon>Eukaryota</taxon>
        <taxon>Sar</taxon>
        <taxon>Alveolata</taxon>
        <taxon>Dinophyceae</taxon>
        <taxon>Suessiales</taxon>
        <taxon>Symbiodiniaceae</taxon>
        <taxon>Effrenium</taxon>
    </lineage>
</organism>
<dbReference type="Pfam" id="PF12770">
    <property type="entry name" value="CHAT"/>
    <property type="match status" value="1"/>
</dbReference>
<feature type="domain" description="CHAT" evidence="2">
    <location>
        <begin position="542"/>
        <end position="689"/>
    </location>
</feature>
<feature type="compositionally biased region" description="Low complexity" evidence="1">
    <location>
        <begin position="308"/>
        <end position="317"/>
    </location>
</feature>
<feature type="compositionally biased region" description="Low complexity" evidence="1">
    <location>
        <begin position="478"/>
        <end position="491"/>
    </location>
</feature>
<dbReference type="Proteomes" id="UP001178507">
    <property type="component" value="Unassembled WGS sequence"/>
</dbReference>
<keyword evidence="4" id="KW-1185">Reference proteome</keyword>
<dbReference type="Gene3D" id="3.40.50.300">
    <property type="entry name" value="P-loop containing nucleotide triphosphate hydrolases"/>
    <property type="match status" value="1"/>
</dbReference>
<gene>
    <name evidence="3" type="ORF">EVOR1521_LOCUS28533</name>
</gene>
<feature type="compositionally biased region" description="Basic and acidic residues" evidence="1">
    <location>
        <begin position="266"/>
        <end position="275"/>
    </location>
</feature>
<proteinExistence type="predicted"/>
<dbReference type="InterPro" id="IPR024983">
    <property type="entry name" value="CHAT_dom"/>
</dbReference>
<dbReference type="SUPFAM" id="SSF52540">
    <property type="entry name" value="P-loop containing nucleoside triphosphate hydrolases"/>
    <property type="match status" value="1"/>
</dbReference>
<evidence type="ECO:0000313" key="3">
    <source>
        <dbReference type="EMBL" id="CAJ1406623.1"/>
    </source>
</evidence>
<feature type="region of interest" description="Disordered" evidence="1">
    <location>
        <begin position="56"/>
        <end position="85"/>
    </location>
</feature>
<feature type="compositionally biased region" description="Acidic residues" evidence="1">
    <location>
        <begin position="334"/>
        <end position="346"/>
    </location>
</feature>